<comment type="subcellular location">
    <subcellularLocation>
        <location evidence="1">Cytoplasm</location>
    </subcellularLocation>
</comment>
<accession>A0A915EGT8</accession>
<dbReference type="InterPro" id="IPR051185">
    <property type="entry name" value="ASPM"/>
</dbReference>
<dbReference type="SUPFAM" id="SSF47576">
    <property type="entry name" value="Calponin-homology domain, CH-domain"/>
    <property type="match status" value="1"/>
</dbReference>
<dbReference type="GO" id="GO:0000278">
    <property type="term" value="P:mitotic cell cycle"/>
    <property type="evidence" value="ECO:0007669"/>
    <property type="project" value="TreeGrafter"/>
</dbReference>
<dbReference type="Proteomes" id="UP000887574">
    <property type="component" value="Unplaced"/>
</dbReference>
<evidence type="ECO:0000256" key="2">
    <source>
        <dbReference type="ARBA" id="ARBA00022490"/>
    </source>
</evidence>
<reference evidence="5" key="1">
    <citation type="submission" date="2022-11" db="UniProtKB">
        <authorList>
            <consortium name="WormBaseParasite"/>
        </authorList>
    </citation>
    <scope>IDENTIFICATION</scope>
</reference>
<keyword evidence="2" id="KW-0963">Cytoplasm</keyword>
<sequence length="450" mass="51314">MAVSWNGCQLEWLKMNKLKMNSIAIARQTFTMSTEDDREVHALTEWINALLSSPGLDVENSFEIERLLEKHLLPTRMTTPQKLNVSQRTNTPQKLNTPQRSRLAAAAESMHHIDLSTLRQKRLNEQWRHKATNFTVLLTCREKSFNWLSQVRWAFAKDWCFYSYWPPSRSFGSPSELPSNLVEACLGNSVRRGNCPSNELNCSCNSTENNAFCSDDRQFYSSHLFTSEALVKRGRSELVAGQTSSFFFISTFLSNLCQIFFVIESMVTQAVVPNIPCMFLKSSQYKCMQDVYGYLSREVIAGSTNLPKMLARVGFEANYKQGFFEEYDYHVEDLLADLSDGIILARVIETLTVKDGHLPGDLISKLRNPSGDRIRKIYNVRMVLTEAVHRFPTKFHGGEVKAEDIVAAKRSVIVKFVLQLADIQEATAVVKIQAFLCTELRRRKGQRKCG</sequence>
<protein>
    <submittedName>
        <fullName evidence="5">Calponin-homology (CH) domain-containing protein</fullName>
    </submittedName>
</protein>
<dbReference type="InterPro" id="IPR036872">
    <property type="entry name" value="CH_dom_sf"/>
</dbReference>
<organism evidence="4 5">
    <name type="scientific">Ditylenchus dipsaci</name>
    <dbReference type="NCBI Taxonomy" id="166011"/>
    <lineage>
        <taxon>Eukaryota</taxon>
        <taxon>Metazoa</taxon>
        <taxon>Ecdysozoa</taxon>
        <taxon>Nematoda</taxon>
        <taxon>Chromadorea</taxon>
        <taxon>Rhabditida</taxon>
        <taxon>Tylenchina</taxon>
        <taxon>Tylenchomorpha</taxon>
        <taxon>Sphaerularioidea</taxon>
        <taxon>Anguinidae</taxon>
        <taxon>Anguininae</taxon>
        <taxon>Ditylenchus</taxon>
    </lineage>
</organism>
<dbReference type="Gene3D" id="1.10.418.10">
    <property type="entry name" value="Calponin-like domain"/>
    <property type="match status" value="1"/>
</dbReference>
<proteinExistence type="predicted"/>
<dbReference type="GO" id="GO:0000922">
    <property type="term" value="C:spindle pole"/>
    <property type="evidence" value="ECO:0007669"/>
    <property type="project" value="TreeGrafter"/>
</dbReference>
<dbReference type="PANTHER" id="PTHR22706:SF1">
    <property type="entry name" value="ASSEMBLY FACTOR FOR SPINDLE MICROTUBULES"/>
    <property type="match status" value="1"/>
</dbReference>
<keyword evidence="4" id="KW-1185">Reference proteome</keyword>
<dbReference type="GO" id="GO:0005737">
    <property type="term" value="C:cytoplasm"/>
    <property type="evidence" value="ECO:0007669"/>
    <property type="project" value="UniProtKB-SubCell"/>
</dbReference>
<evidence type="ECO:0000313" key="5">
    <source>
        <dbReference type="WBParaSite" id="jg6187"/>
    </source>
</evidence>
<dbReference type="GO" id="GO:0007051">
    <property type="term" value="P:spindle organization"/>
    <property type="evidence" value="ECO:0007669"/>
    <property type="project" value="TreeGrafter"/>
</dbReference>
<name>A0A915EGT8_9BILA</name>
<evidence type="ECO:0000313" key="4">
    <source>
        <dbReference type="Proteomes" id="UP000887574"/>
    </source>
</evidence>
<keyword evidence="3" id="KW-0112">Calmodulin-binding</keyword>
<dbReference type="GO" id="GO:0051295">
    <property type="term" value="P:establishment of meiotic spindle localization"/>
    <property type="evidence" value="ECO:0007669"/>
    <property type="project" value="TreeGrafter"/>
</dbReference>
<dbReference type="PANTHER" id="PTHR22706">
    <property type="entry name" value="ASSEMBLY FACTOR FOR SPINDLE MICROTUBULES"/>
    <property type="match status" value="1"/>
</dbReference>
<dbReference type="WBParaSite" id="jg6187">
    <property type="protein sequence ID" value="jg6187"/>
    <property type="gene ID" value="jg6187"/>
</dbReference>
<dbReference type="GO" id="GO:0005516">
    <property type="term" value="F:calmodulin binding"/>
    <property type="evidence" value="ECO:0007669"/>
    <property type="project" value="UniProtKB-KW"/>
</dbReference>
<evidence type="ECO:0000256" key="3">
    <source>
        <dbReference type="ARBA" id="ARBA00022860"/>
    </source>
</evidence>
<evidence type="ECO:0000256" key="1">
    <source>
        <dbReference type="ARBA" id="ARBA00004496"/>
    </source>
</evidence>
<dbReference type="AlphaFoldDB" id="A0A915EGT8"/>